<evidence type="ECO:0000313" key="3">
    <source>
        <dbReference type="Proteomes" id="UP000002051"/>
    </source>
</evidence>
<keyword evidence="3" id="KW-1185">Reference proteome</keyword>
<reference evidence="2" key="3">
    <citation type="submission" date="2015-06" db="UniProtKB">
        <authorList>
            <consortium name="EnsemblPlants"/>
        </authorList>
    </citation>
    <scope>IDENTIFICATION</scope>
    <source>
        <strain evidence="2">cv. Jemalong A17</strain>
    </source>
</reference>
<dbReference type="EnsemblPlants" id="KEH17560">
    <property type="protein sequence ID" value="KEH17560"/>
    <property type="gene ID" value="MTR_0008s0340"/>
</dbReference>
<organism evidence="1 3">
    <name type="scientific">Medicago truncatula</name>
    <name type="common">Barrel medic</name>
    <name type="synonym">Medicago tribuloides</name>
    <dbReference type="NCBI Taxonomy" id="3880"/>
    <lineage>
        <taxon>Eukaryota</taxon>
        <taxon>Viridiplantae</taxon>
        <taxon>Streptophyta</taxon>
        <taxon>Embryophyta</taxon>
        <taxon>Tracheophyta</taxon>
        <taxon>Spermatophyta</taxon>
        <taxon>Magnoliopsida</taxon>
        <taxon>eudicotyledons</taxon>
        <taxon>Gunneridae</taxon>
        <taxon>Pentapetalae</taxon>
        <taxon>rosids</taxon>
        <taxon>fabids</taxon>
        <taxon>Fabales</taxon>
        <taxon>Fabaceae</taxon>
        <taxon>Papilionoideae</taxon>
        <taxon>50 kb inversion clade</taxon>
        <taxon>NPAAA clade</taxon>
        <taxon>Hologalegina</taxon>
        <taxon>IRL clade</taxon>
        <taxon>Trifolieae</taxon>
        <taxon>Medicago</taxon>
    </lineage>
</organism>
<dbReference type="Proteomes" id="UP000002051">
    <property type="component" value="Unassembled WGS sequence"/>
</dbReference>
<evidence type="ECO:0000313" key="2">
    <source>
        <dbReference type="EnsemblPlants" id="KEH17560"/>
    </source>
</evidence>
<protein>
    <submittedName>
        <fullName evidence="1 2">Uncharacterized protein</fullName>
    </submittedName>
</protein>
<dbReference type="AlphaFoldDB" id="A0A072TVJ3"/>
<dbReference type="HOGENOM" id="CLU_2501405_0_0_1"/>
<evidence type="ECO:0000313" key="1">
    <source>
        <dbReference type="EMBL" id="KEH17560.1"/>
    </source>
</evidence>
<gene>
    <name evidence="1" type="ORF">MTR_0008s0340</name>
</gene>
<sequence length="86" mass="10056">MASDLLAMASDEWVHSRGDKGYSLWRAMNGFTREATWVTRYGERWRSALRAELRDIAQLADRARQVERLKAEKAQTNRFPKKEKVS</sequence>
<reference evidence="1 3" key="1">
    <citation type="journal article" date="2011" name="Nature">
        <title>The Medicago genome provides insight into the evolution of rhizobial symbioses.</title>
        <authorList>
            <person name="Young N.D."/>
            <person name="Debelle F."/>
            <person name="Oldroyd G.E."/>
            <person name="Geurts R."/>
            <person name="Cannon S.B."/>
            <person name="Udvardi M.K."/>
            <person name="Benedito V.A."/>
            <person name="Mayer K.F."/>
            <person name="Gouzy J."/>
            <person name="Schoof H."/>
            <person name="Van de Peer Y."/>
            <person name="Proost S."/>
            <person name="Cook D.R."/>
            <person name="Meyers B.C."/>
            <person name="Spannagl M."/>
            <person name="Cheung F."/>
            <person name="De Mita S."/>
            <person name="Krishnakumar V."/>
            <person name="Gundlach H."/>
            <person name="Zhou S."/>
            <person name="Mudge J."/>
            <person name="Bharti A.K."/>
            <person name="Murray J.D."/>
            <person name="Naoumkina M.A."/>
            <person name="Rosen B."/>
            <person name="Silverstein K.A."/>
            <person name="Tang H."/>
            <person name="Rombauts S."/>
            <person name="Zhao P.X."/>
            <person name="Zhou P."/>
            <person name="Barbe V."/>
            <person name="Bardou P."/>
            <person name="Bechner M."/>
            <person name="Bellec A."/>
            <person name="Berger A."/>
            <person name="Berges H."/>
            <person name="Bidwell S."/>
            <person name="Bisseling T."/>
            <person name="Choisne N."/>
            <person name="Couloux A."/>
            <person name="Denny R."/>
            <person name="Deshpande S."/>
            <person name="Dai X."/>
            <person name="Doyle J.J."/>
            <person name="Dudez A.M."/>
            <person name="Farmer A.D."/>
            <person name="Fouteau S."/>
            <person name="Franken C."/>
            <person name="Gibelin C."/>
            <person name="Gish J."/>
            <person name="Goldstein S."/>
            <person name="Gonzalez A.J."/>
            <person name="Green P.J."/>
            <person name="Hallab A."/>
            <person name="Hartog M."/>
            <person name="Hua A."/>
            <person name="Humphray S.J."/>
            <person name="Jeong D.H."/>
            <person name="Jing Y."/>
            <person name="Jocker A."/>
            <person name="Kenton S.M."/>
            <person name="Kim D.J."/>
            <person name="Klee K."/>
            <person name="Lai H."/>
            <person name="Lang C."/>
            <person name="Lin S."/>
            <person name="Macmil S.L."/>
            <person name="Magdelenat G."/>
            <person name="Matthews L."/>
            <person name="McCorrison J."/>
            <person name="Monaghan E.L."/>
            <person name="Mun J.H."/>
            <person name="Najar F.Z."/>
            <person name="Nicholson C."/>
            <person name="Noirot C."/>
            <person name="O'Bleness M."/>
            <person name="Paule C.R."/>
            <person name="Poulain J."/>
            <person name="Prion F."/>
            <person name="Qin B."/>
            <person name="Qu C."/>
            <person name="Retzel E.F."/>
            <person name="Riddle C."/>
            <person name="Sallet E."/>
            <person name="Samain S."/>
            <person name="Samson N."/>
            <person name="Sanders I."/>
            <person name="Saurat O."/>
            <person name="Scarpelli C."/>
            <person name="Schiex T."/>
            <person name="Segurens B."/>
            <person name="Severin A.J."/>
            <person name="Sherrier D.J."/>
            <person name="Shi R."/>
            <person name="Sims S."/>
            <person name="Singer S.R."/>
            <person name="Sinharoy S."/>
            <person name="Sterck L."/>
            <person name="Viollet A."/>
            <person name="Wang B.B."/>
            <person name="Wang K."/>
            <person name="Wang M."/>
            <person name="Wang X."/>
            <person name="Warfsmann J."/>
            <person name="Weissenbach J."/>
            <person name="White D.D."/>
            <person name="White J.D."/>
            <person name="Wiley G.B."/>
            <person name="Wincker P."/>
            <person name="Xing Y."/>
            <person name="Yang L."/>
            <person name="Yao Z."/>
            <person name="Ying F."/>
            <person name="Zhai J."/>
            <person name="Zhou L."/>
            <person name="Zuber A."/>
            <person name="Denarie J."/>
            <person name="Dixon R.A."/>
            <person name="May G.D."/>
            <person name="Schwartz D.C."/>
            <person name="Rogers J."/>
            <person name="Quetier F."/>
            <person name="Town C.D."/>
            <person name="Roe B.A."/>
        </authorList>
    </citation>
    <scope>NUCLEOTIDE SEQUENCE [LARGE SCALE GENOMIC DNA]</scope>
    <source>
        <strain evidence="1">A17</strain>
        <strain evidence="2 3">cv. Jemalong A17</strain>
    </source>
</reference>
<name>A0A072TVJ3_MEDTR</name>
<accession>A0A072TVJ3</accession>
<reference evidence="1 3" key="2">
    <citation type="journal article" date="2014" name="BMC Genomics">
        <title>An improved genome release (version Mt4.0) for the model legume Medicago truncatula.</title>
        <authorList>
            <person name="Tang H."/>
            <person name="Krishnakumar V."/>
            <person name="Bidwell S."/>
            <person name="Rosen B."/>
            <person name="Chan A."/>
            <person name="Zhou S."/>
            <person name="Gentzbittel L."/>
            <person name="Childs K.L."/>
            <person name="Yandell M."/>
            <person name="Gundlach H."/>
            <person name="Mayer K.F."/>
            <person name="Schwartz D.C."/>
            <person name="Town C.D."/>
        </authorList>
    </citation>
    <scope>GENOME REANNOTATION</scope>
    <source>
        <strain evidence="1">A17</strain>
        <strain evidence="2 3">cv. Jemalong A17</strain>
    </source>
</reference>
<proteinExistence type="predicted"/>
<dbReference type="EMBL" id="KL402733">
    <property type="protein sequence ID" value="KEH17560.1"/>
    <property type="molecule type" value="Genomic_DNA"/>
</dbReference>